<accession>A0A2G8RMQ2</accession>
<feature type="region of interest" description="Disordered" evidence="1">
    <location>
        <begin position="131"/>
        <end position="169"/>
    </location>
</feature>
<feature type="compositionally biased region" description="Polar residues" evidence="1">
    <location>
        <begin position="154"/>
        <end position="169"/>
    </location>
</feature>
<organism evidence="2 3">
    <name type="scientific">Ganoderma sinense ZZ0214-1</name>
    <dbReference type="NCBI Taxonomy" id="1077348"/>
    <lineage>
        <taxon>Eukaryota</taxon>
        <taxon>Fungi</taxon>
        <taxon>Dikarya</taxon>
        <taxon>Basidiomycota</taxon>
        <taxon>Agaricomycotina</taxon>
        <taxon>Agaricomycetes</taxon>
        <taxon>Polyporales</taxon>
        <taxon>Polyporaceae</taxon>
        <taxon>Ganoderma</taxon>
    </lineage>
</organism>
<dbReference type="EMBL" id="AYKW01000069">
    <property type="protein sequence ID" value="PIL22797.1"/>
    <property type="molecule type" value="Genomic_DNA"/>
</dbReference>
<dbReference type="OrthoDB" id="2596754at2759"/>
<feature type="compositionally biased region" description="Low complexity" evidence="1">
    <location>
        <begin position="321"/>
        <end position="336"/>
    </location>
</feature>
<feature type="region of interest" description="Disordered" evidence="1">
    <location>
        <begin position="294"/>
        <end position="350"/>
    </location>
</feature>
<feature type="region of interest" description="Disordered" evidence="1">
    <location>
        <begin position="201"/>
        <end position="232"/>
    </location>
</feature>
<protein>
    <recommendedName>
        <fullName evidence="4">DUF5745 domain-containing protein</fullName>
    </recommendedName>
</protein>
<evidence type="ECO:0000313" key="3">
    <source>
        <dbReference type="Proteomes" id="UP000230002"/>
    </source>
</evidence>
<comment type="caution">
    <text evidence="2">The sequence shown here is derived from an EMBL/GenBank/DDBJ whole genome shotgun (WGS) entry which is preliminary data.</text>
</comment>
<keyword evidence="3" id="KW-1185">Reference proteome</keyword>
<dbReference type="AlphaFoldDB" id="A0A2G8RMQ2"/>
<evidence type="ECO:0000313" key="2">
    <source>
        <dbReference type="EMBL" id="PIL22797.1"/>
    </source>
</evidence>
<gene>
    <name evidence="2" type="ORF">GSI_15492</name>
</gene>
<feature type="compositionally biased region" description="Low complexity" evidence="1">
    <location>
        <begin position="202"/>
        <end position="223"/>
    </location>
</feature>
<evidence type="ECO:0008006" key="4">
    <source>
        <dbReference type="Google" id="ProtNLM"/>
    </source>
</evidence>
<evidence type="ECO:0000256" key="1">
    <source>
        <dbReference type="SAM" id="MobiDB-lite"/>
    </source>
</evidence>
<reference evidence="2 3" key="1">
    <citation type="journal article" date="2015" name="Sci. Rep.">
        <title>Chromosome-level genome map provides insights into diverse defense mechanisms in the medicinal fungus Ganoderma sinense.</title>
        <authorList>
            <person name="Zhu Y."/>
            <person name="Xu J."/>
            <person name="Sun C."/>
            <person name="Zhou S."/>
            <person name="Xu H."/>
            <person name="Nelson D.R."/>
            <person name="Qian J."/>
            <person name="Song J."/>
            <person name="Luo H."/>
            <person name="Xiang L."/>
            <person name="Li Y."/>
            <person name="Xu Z."/>
            <person name="Ji A."/>
            <person name="Wang L."/>
            <person name="Lu S."/>
            <person name="Hayward A."/>
            <person name="Sun W."/>
            <person name="Li X."/>
            <person name="Schwartz D.C."/>
            <person name="Wang Y."/>
            <person name="Chen S."/>
        </authorList>
    </citation>
    <scope>NUCLEOTIDE SEQUENCE [LARGE SCALE GENOMIC DNA]</scope>
    <source>
        <strain evidence="2 3">ZZ0214-1</strain>
    </source>
</reference>
<name>A0A2G8RMQ2_9APHY</name>
<dbReference type="Proteomes" id="UP000230002">
    <property type="component" value="Unassembled WGS sequence"/>
</dbReference>
<proteinExistence type="predicted"/>
<sequence length="383" mass="41716">MDYLQPEPHAHAHNTLDLVDSLNELIDKLSISLPFVLETPWDLTPGLLLGILESILQSRLPVPPTIRASRDFMNQVQAMKIFLGVFESDVLGGEDVGLSEVDPRRLAAGEEEEVEFIGELLCWLGRRKGFLPGPSRPGDDHPPSLRPITRRRATSPSTHSTITSGMHSNLSMMQTGVADSDTSMSSFASEQLTSLTQTLPELPSLPLAPSSALRSSTSSTGSGRPPPRCIHEVEDPSFALDREIDASNATSMCHCATMEGHEEEDDLPPPVKTPLPFRYDGWIDKANETSELEFYYDRRSPPGAPLSTSTSRRAKSYSGLSASPSQPHPSSHGQSPILSDGGPHRIITPHNAPTTEYTLALLNERARLLDELAKIKATTSVAM</sequence>